<accession>A0AAG5DEQ6</accession>
<name>A0AAG5DEQ6_ANOAO</name>
<dbReference type="AlphaFoldDB" id="A0AAG5DEQ6"/>
<evidence type="ECO:0000313" key="2">
    <source>
        <dbReference type="Proteomes" id="UP000075880"/>
    </source>
</evidence>
<sequence>MRLTAPQGHGVDGMGFRVENVTATTNHTLAGLACPFAICHRRPDDAAKTSVIVQEIAGIEQQVEIFGRFRQKERFHAVLLLMALHVAYGRVPARRFSAVFDAFQHIFSDLEQERIAGRTVQVHYRFDQFRPQRIVFTVRARLAGGNVVELR</sequence>
<proteinExistence type="predicted"/>
<reference evidence="1" key="1">
    <citation type="submission" date="2024-04" db="UniProtKB">
        <authorList>
            <consortium name="EnsemblMetazoa"/>
        </authorList>
    </citation>
    <scope>IDENTIFICATION</scope>
    <source>
        <strain evidence="1">EBRO</strain>
    </source>
</reference>
<evidence type="ECO:0000313" key="1">
    <source>
        <dbReference type="EnsemblMetazoa" id="ENSAATROPP009335"/>
    </source>
</evidence>
<keyword evidence="2" id="KW-1185">Reference proteome</keyword>
<dbReference type="EnsemblMetazoa" id="ENSAATROPT010346">
    <property type="protein sequence ID" value="ENSAATROPP009335"/>
    <property type="gene ID" value="ENSAATROPG008407"/>
</dbReference>
<dbReference type="PROSITE" id="PS51257">
    <property type="entry name" value="PROKAR_LIPOPROTEIN"/>
    <property type="match status" value="1"/>
</dbReference>
<protein>
    <submittedName>
        <fullName evidence="1">Uncharacterized protein</fullName>
    </submittedName>
</protein>
<organism evidence="1 2">
    <name type="scientific">Anopheles atroparvus</name>
    <name type="common">European mosquito</name>
    <dbReference type="NCBI Taxonomy" id="41427"/>
    <lineage>
        <taxon>Eukaryota</taxon>
        <taxon>Metazoa</taxon>
        <taxon>Ecdysozoa</taxon>
        <taxon>Arthropoda</taxon>
        <taxon>Hexapoda</taxon>
        <taxon>Insecta</taxon>
        <taxon>Pterygota</taxon>
        <taxon>Neoptera</taxon>
        <taxon>Endopterygota</taxon>
        <taxon>Diptera</taxon>
        <taxon>Nematocera</taxon>
        <taxon>Culicoidea</taxon>
        <taxon>Culicidae</taxon>
        <taxon>Anophelinae</taxon>
        <taxon>Anopheles</taxon>
    </lineage>
</organism>
<dbReference type="Proteomes" id="UP000075880">
    <property type="component" value="Unassembled WGS sequence"/>
</dbReference>